<comment type="similarity">
    <text evidence="2">Belongs to the IQD family.</text>
</comment>
<dbReference type="PROSITE" id="PS50096">
    <property type="entry name" value="IQ"/>
    <property type="match status" value="2"/>
</dbReference>
<dbReference type="OMA" id="HNFRHLH"/>
<dbReference type="GO" id="GO:0005516">
    <property type="term" value="F:calmodulin binding"/>
    <property type="evidence" value="ECO:0007669"/>
    <property type="project" value="UniProtKB-KW"/>
</dbReference>
<feature type="compositionally biased region" description="Basic and acidic residues" evidence="4">
    <location>
        <begin position="20"/>
        <end position="30"/>
    </location>
</feature>
<feature type="region of interest" description="Disordered" evidence="4">
    <location>
        <begin position="520"/>
        <end position="592"/>
    </location>
</feature>
<organism evidence="5 6">
    <name type="scientific">Kalanchoe fedtschenkoi</name>
    <name type="common">Lavender scallops</name>
    <name type="synonym">South American air plant</name>
    <dbReference type="NCBI Taxonomy" id="63787"/>
    <lineage>
        <taxon>Eukaryota</taxon>
        <taxon>Viridiplantae</taxon>
        <taxon>Streptophyta</taxon>
        <taxon>Embryophyta</taxon>
        <taxon>Tracheophyta</taxon>
        <taxon>Spermatophyta</taxon>
        <taxon>Magnoliopsida</taxon>
        <taxon>eudicotyledons</taxon>
        <taxon>Gunneridae</taxon>
        <taxon>Pentapetalae</taxon>
        <taxon>Saxifragales</taxon>
        <taxon>Crassulaceae</taxon>
        <taxon>Kalanchoe</taxon>
    </lineage>
</organism>
<evidence type="ECO:0000313" key="6">
    <source>
        <dbReference type="Proteomes" id="UP000594263"/>
    </source>
</evidence>
<dbReference type="PANTHER" id="PTHR32295">
    <property type="entry name" value="IQ-DOMAIN 5-RELATED"/>
    <property type="match status" value="1"/>
</dbReference>
<dbReference type="EnsemblPlants" id="Kaladp0046s0273.3.v1.1">
    <property type="protein sequence ID" value="Kaladp0046s0273.3.v1.1"/>
    <property type="gene ID" value="Kaladp0046s0273.v1.1"/>
</dbReference>
<dbReference type="Gramene" id="Kaladp0046s0273.3.v1.1">
    <property type="protein sequence ID" value="Kaladp0046s0273.3.v1.1"/>
    <property type="gene ID" value="Kaladp0046s0273.v1.1"/>
</dbReference>
<dbReference type="Gramene" id="Kaladp0046s0273.2.v1.1">
    <property type="protein sequence ID" value="Kaladp0046s0273.2.v1.1"/>
    <property type="gene ID" value="Kaladp0046s0273.v1.1"/>
</dbReference>
<evidence type="ECO:0000256" key="4">
    <source>
        <dbReference type="SAM" id="MobiDB-lite"/>
    </source>
</evidence>
<feature type="region of interest" description="Disordered" evidence="4">
    <location>
        <begin position="402"/>
        <end position="462"/>
    </location>
</feature>
<feature type="compositionally biased region" description="Basic and acidic residues" evidence="4">
    <location>
        <begin position="64"/>
        <end position="73"/>
    </location>
</feature>
<feature type="coiled-coil region" evidence="3">
    <location>
        <begin position="332"/>
        <end position="359"/>
    </location>
</feature>
<feature type="compositionally biased region" description="Low complexity" evidence="4">
    <location>
        <begin position="406"/>
        <end position="418"/>
    </location>
</feature>
<reference evidence="5" key="1">
    <citation type="submission" date="2021-01" db="UniProtKB">
        <authorList>
            <consortium name="EnsemblPlants"/>
        </authorList>
    </citation>
    <scope>IDENTIFICATION</scope>
</reference>
<feature type="compositionally biased region" description="Polar residues" evidence="4">
    <location>
        <begin position="554"/>
        <end position="577"/>
    </location>
</feature>
<evidence type="ECO:0000256" key="3">
    <source>
        <dbReference type="SAM" id="Coils"/>
    </source>
</evidence>
<dbReference type="EnsemblPlants" id="Kaladp0046s0273.1.v1.1">
    <property type="protein sequence ID" value="Kaladp0046s0273.1.v1.1"/>
    <property type="gene ID" value="Kaladp0046s0273.v1.1"/>
</dbReference>
<dbReference type="EnsemblPlants" id="Kaladp0046s0273.2.v1.1">
    <property type="protein sequence ID" value="Kaladp0046s0273.2.v1.1"/>
    <property type="gene ID" value="Kaladp0046s0273.v1.1"/>
</dbReference>
<dbReference type="PANTHER" id="PTHR32295:SF113">
    <property type="entry name" value="PROTEIN IQ-DOMAIN 14"/>
    <property type="match status" value="1"/>
</dbReference>
<keyword evidence="1" id="KW-0112">Calmodulin-binding</keyword>
<feature type="compositionally biased region" description="Polar residues" evidence="4">
    <location>
        <begin position="429"/>
        <end position="462"/>
    </location>
</feature>
<dbReference type="Gramene" id="Kaladp0046s0273.1.v1.1">
    <property type="protein sequence ID" value="Kaladp0046s0273.1.v1.1"/>
    <property type="gene ID" value="Kaladp0046s0273.v1.1"/>
</dbReference>
<feature type="region of interest" description="Disordered" evidence="4">
    <location>
        <begin position="20"/>
        <end position="204"/>
    </location>
</feature>
<feature type="compositionally biased region" description="Low complexity" evidence="4">
    <location>
        <begin position="134"/>
        <end position="145"/>
    </location>
</feature>
<feature type="compositionally biased region" description="Basic residues" evidence="4">
    <location>
        <begin position="31"/>
        <end position="41"/>
    </location>
</feature>
<dbReference type="AlphaFoldDB" id="A0A7N0ZXN5"/>
<evidence type="ECO:0008006" key="7">
    <source>
        <dbReference type="Google" id="ProtNLM"/>
    </source>
</evidence>
<sequence>MARKGKWLPKVTRFLTCTREDISNESNRRAGRERRKARRIQKQGERNSFISRFKEPTSSSSIEKILEEAEREQGLTFRPPSLLEQPKKPSVVLPRAASPRSISPRATSPRAATPRIISPKATSPSSGSLRVIIPRARSPRAVSPRGVSPRDVSPVAGSPKGLSSGVVSPKPGSSMALSPRLVHRQDVSPTPSPPRPPSSRAGFSKAASFKMIHREESVIKIDPVFPYHHVSAKKIQAAYRGYMSRKRTGSGRGLLRLQQFVRGQSVRRQIANVMKQMQHLVRVQTRLRSQSFRMLECYALQHQEQHKTDKQAESIASDAGYTRDWDNSVLTKEEKEARNKRKEEAVKNKERAMAFLQTHQISKVTSESAQSGLIDLWIDGLPWSWNWSECHMLKVILPVDHAKKNPSSNPPMSVSPRSTRSSIAPRGNQFLTSLRNSRSQTPSRFSQMQTPDGTPRSHYSSRSLLTKYLKPTPRGSRSPFDMHLTDTDSLKSCPAFSVPHYMSPTASARAKMRESNNFKDRYVSSPSTESKRRMSYPLTPLSGTSRVPLFPDTDASSQRTVGTNRSSRSIDNISVGTPGSLADGRKPFNRFV</sequence>
<feature type="compositionally biased region" description="Polar residues" evidence="4">
    <location>
        <begin position="46"/>
        <end position="62"/>
    </location>
</feature>
<dbReference type="Proteomes" id="UP000594263">
    <property type="component" value="Unplaced"/>
</dbReference>
<evidence type="ECO:0000256" key="1">
    <source>
        <dbReference type="ARBA" id="ARBA00022860"/>
    </source>
</evidence>
<keyword evidence="6" id="KW-1185">Reference proteome</keyword>
<proteinExistence type="inferred from homology"/>
<accession>A0A7N0ZXN5</accession>
<name>A0A7N0ZXN5_KALFE</name>
<evidence type="ECO:0000256" key="2">
    <source>
        <dbReference type="ARBA" id="ARBA00024341"/>
    </source>
</evidence>
<keyword evidence="3" id="KW-0175">Coiled coil</keyword>
<evidence type="ECO:0000313" key="5">
    <source>
        <dbReference type="EnsemblPlants" id="Kaladp0046s0273.1.v1.1"/>
    </source>
</evidence>
<feature type="compositionally biased region" description="Low complexity" evidence="4">
    <location>
        <begin position="163"/>
        <end position="174"/>
    </location>
</feature>
<protein>
    <recommendedName>
        <fullName evidence="7">DUF4005 domain-containing protein</fullName>
    </recommendedName>
</protein>